<name>A0A7R8H6N1_LEPSM</name>
<evidence type="ECO:0000313" key="6">
    <source>
        <dbReference type="EMBL" id="CAF2902466.1"/>
    </source>
</evidence>
<dbReference type="SMART" id="SM00141">
    <property type="entry name" value="PDGF"/>
    <property type="match status" value="1"/>
</dbReference>
<dbReference type="GO" id="GO:0016020">
    <property type="term" value="C:membrane"/>
    <property type="evidence" value="ECO:0007669"/>
    <property type="project" value="InterPro"/>
</dbReference>
<reference evidence="6" key="1">
    <citation type="submission" date="2021-02" db="EMBL/GenBank/DDBJ databases">
        <authorList>
            <person name="Bekaert M."/>
        </authorList>
    </citation>
    <scope>NUCLEOTIDE SEQUENCE</scope>
    <source>
        <strain evidence="6">IoA-00</strain>
    </source>
</reference>
<evidence type="ECO:0000256" key="4">
    <source>
        <dbReference type="RuleBase" id="RU003818"/>
    </source>
</evidence>
<evidence type="ECO:0000259" key="5">
    <source>
        <dbReference type="PROSITE" id="PS50278"/>
    </source>
</evidence>
<dbReference type="GO" id="GO:0005615">
    <property type="term" value="C:extracellular space"/>
    <property type="evidence" value="ECO:0007669"/>
    <property type="project" value="TreeGrafter"/>
</dbReference>
<dbReference type="OrthoDB" id="8878063at2759"/>
<dbReference type="InterPro" id="IPR029034">
    <property type="entry name" value="Cystine-knot_cytokine"/>
</dbReference>
<keyword evidence="3" id="KW-0497">Mitogen</keyword>
<evidence type="ECO:0000256" key="1">
    <source>
        <dbReference type="ARBA" id="ARBA00006686"/>
    </source>
</evidence>
<evidence type="ECO:0000256" key="2">
    <source>
        <dbReference type="ARBA" id="ARBA00023030"/>
    </source>
</evidence>
<evidence type="ECO:0000313" key="7">
    <source>
        <dbReference type="Proteomes" id="UP000675881"/>
    </source>
</evidence>
<dbReference type="PROSITE" id="PS50278">
    <property type="entry name" value="PDGF_2"/>
    <property type="match status" value="1"/>
</dbReference>
<keyword evidence="2 4" id="KW-0339">Growth factor</keyword>
<organism evidence="6 7">
    <name type="scientific">Lepeophtheirus salmonis</name>
    <name type="common">Salmon louse</name>
    <name type="synonym">Caligus salmonis</name>
    <dbReference type="NCBI Taxonomy" id="72036"/>
    <lineage>
        <taxon>Eukaryota</taxon>
        <taxon>Metazoa</taxon>
        <taxon>Ecdysozoa</taxon>
        <taxon>Arthropoda</taxon>
        <taxon>Crustacea</taxon>
        <taxon>Multicrustacea</taxon>
        <taxon>Hexanauplia</taxon>
        <taxon>Copepoda</taxon>
        <taxon>Siphonostomatoida</taxon>
        <taxon>Caligidae</taxon>
        <taxon>Lepeophtheirus</taxon>
    </lineage>
</organism>
<dbReference type="GO" id="GO:0070851">
    <property type="term" value="F:growth factor receptor binding"/>
    <property type="evidence" value="ECO:0007669"/>
    <property type="project" value="TreeGrafter"/>
</dbReference>
<dbReference type="GO" id="GO:0051781">
    <property type="term" value="P:positive regulation of cell division"/>
    <property type="evidence" value="ECO:0007669"/>
    <property type="project" value="UniProtKB-KW"/>
</dbReference>
<proteinExistence type="inferred from homology"/>
<dbReference type="GO" id="GO:0008284">
    <property type="term" value="P:positive regulation of cell population proliferation"/>
    <property type="evidence" value="ECO:0007669"/>
    <property type="project" value="TreeGrafter"/>
</dbReference>
<dbReference type="Pfam" id="PF00341">
    <property type="entry name" value="PDGF"/>
    <property type="match status" value="1"/>
</dbReference>
<dbReference type="PANTHER" id="PTHR11633">
    <property type="entry name" value="PLATELET-DERIVED GROWTH FACTOR"/>
    <property type="match status" value="1"/>
</dbReference>
<protein>
    <submittedName>
        <fullName evidence="6">(salmon louse) hypothetical protein</fullName>
    </submittedName>
</protein>
<dbReference type="EMBL" id="HG994582">
    <property type="protein sequence ID" value="CAF2902466.1"/>
    <property type="molecule type" value="Genomic_DNA"/>
</dbReference>
<feature type="domain" description="Platelet-derived growth factor (PDGF) family profile" evidence="5">
    <location>
        <begin position="188"/>
        <end position="273"/>
    </location>
</feature>
<accession>A0A7R8H6N1</accession>
<dbReference type="SUPFAM" id="SSF57501">
    <property type="entry name" value="Cystine-knot cytokines"/>
    <property type="match status" value="1"/>
</dbReference>
<sequence length="346" mass="39389">MKLPIIPDLNHAYSVVRRVFAILNSHGSIWNKNSVINEGARLYNILSCIQVMLLKRSLPRSMYMLVFTQLQKKTTVKNDHYIYSAILLSLKNIQGSQGSFYPSELSNEFQNPTPRPFLEFGNGANTTMTSLTDEDDSITTLSLKGALFLNRMRGLPLNVLFRAIRGDLKLSHQEPRNELVRSGVQVPAFCETELTTIELDIEKKDPNSFYYPTCVRVERCNGCCSHNLLSCQAKESGTIDITIMRANQRTNSVEYLKIPVIQHKTCSCDCIVKEEDCLSNQVYKRSDCRCACKATDTEKLECISQGNRIWNPHKCFCQCLVVFECTTGQSFDMKSCNCKDRHDFKN</sequence>
<dbReference type="InterPro" id="IPR000072">
    <property type="entry name" value="PDGF/VEGF_dom"/>
</dbReference>
<keyword evidence="7" id="KW-1185">Reference proteome</keyword>
<dbReference type="GO" id="GO:0008083">
    <property type="term" value="F:growth factor activity"/>
    <property type="evidence" value="ECO:0007669"/>
    <property type="project" value="UniProtKB-KW"/>
</dbReference>
<dbReference type="PANTHER" id="PTHR11633:SF1">
    <property type="entry name" value="LD28763P"/>
    <property type="match status" value="1"/>
</dbReference>
<comment type="similarity">
    <text evidence="1 4">Belongs to the PDGF/VEGF growth factor family.</text>
</comment>
<dbReference type="Gene3D" id="2.10.90.10">
    <property type="entry name" value="Cystine-knot cytokines"/>
    <property type="match status" value="1"/>
</dbReference>
<dbReference type="AlphaFoldDB" id="A0A7R8H6N1"/>
<evidence type="ECO:0000256" key="3">
    <source>
        <dbReference type="ARBA" id="ARBA00023246"/>
    </source>
</evidence>
<gene>
    <name evidence="6" type="ORF">LSAA_7720</name>
</gene>
<dbReference type="Proteomes" id="UP000675881">
    <property type="component" value="Chromosome 3"/>
</dbReference>